<evidence type="ECO:0000256" key="5">
    <source>
        <dbReference type="ARBA" id="ARBA00022840"/>
    </source>
</evidence>
<feature type="domain" description="ABC transporter" evidence="7">
    <location>
        <begin position="9"/>
        <end position="258"/>
    </location>
</feature>
<gene>
    <name evidence="8" type="ORF">UFOPK1808_00417</name>
</gene>
<dbReference type="InterPro" id="IPR003439">
    <property type="entry name" value="ABC_transporter-like_ATP-bd"/>
</dbReference>
<dbReference type="AlphaFoldDB" id="A0A6J6G3A0"/>
<keyword evidence="3" id="KW-1003">Cell membrane</keyword>
<dbReference type="InterPro" id="IPR013563">
    <property type="entry name" value="Oligopep_ABC_C"/>
</dbReference>
<dbReference type="GO" id="GO:0005886">
    <property type="term" value="C:plasma membrane"/>
    <property type="evidence" value="ECO:0007669"/>
    <property type="project" value="UniProtKB-SubCell"/>
</dbReference>
<evidence type="ECO:0000259" key="7">
    <source>
        <dbReference type="PROSITE" id="PS50893"/>
    </source>
</evidence>
<dbReference type="GO" id="GO:0005524">
    <property type="term" value="F:ATP binding"/>
    <property type="evidence" value="ECO:0007669"/>
    <property type="project" value="UniProtKB-KW"/>
</dbReference>
<dbReference type="Pfam" id="PF00005">
    <property type="entry name" value="ABC_tran"/>
    <property type="match status" value="1"/>
</dbReference>
<keyword evidence="4" id="KW-0547">Nucleotide-binding</keyword>
<dbReference type="SMART" id="SM00382">
    <property type="entry name" value="AAA"/>
    <property type="match status" value="1"/>
</dbReference>
<keyword evidence="6" id="KW-0472">Membrane</keyword>
<dbReference type="CDD" id="cd03257">
    <property type="entry name" value="ABC_NikE_OppD_transporters"/>
    <property type="match status" value="1"/>
</dbReference>
<keyword evidence="5" id="KW-0067">ATP-binding</keyword>
<dbReference type="Gene3D" id="3.40.50.300">
    <property type="entry name" value="P-loop containing nucleotide triphosphate hydrolases"/>
    <property type="match status" value="1"/>
</dbReference>
<protein>
    <submittedName>
        <fullName evidence="8">Unannotated protein</fullName>
    </submittedName>
</protein>
<dbReference type="InterPro" id="IPR003593">
    <property type="entry name" value="AAA+_ATPase"/>
</dbReference>
<evidence type="ECO:0000256" key="2">
    <source>
        <dbReference type="ARBA" id="ARBA00022448"/>
    </source>
</evidence>
<dbReference type="NCBIfam" id="TIGR01727">
    <property type="entry name" value="oligo_HPY"/>
    <property type="match status" value="1"/>
</dbReference>
<dbReference type="PANTHER" id="PTHR43297">
    <property type="entry name" value="OLIGOPEPTIDE TRANSPORT ATP-BINDING PROTEIN APPD"/>
    <property type="match status" value="1"/>
</dbReference>
<dbReference type="GO" id="GO:0015833">
    <property type="term" value="P:peptide transport"/>
    <property type="evidence" value="ECO:0007669"/>
    <property type="project" value="InterPro"/>
</dbReference>
<evidence type="ECO:0000313" key="8">
    <source>
        <dbReference type="EMBL" id="CAB4595581.1"/>
    </source>
</evidence>
<dbReference type="SUPFAM" id="SSF52540">
    <property type="entry name" value="P-loop containing nucleoside triphosphate hydrolases"/>
    <property type="match status" value="1"/>
</dbReference>
<organism evidence="8">
    <name type="scientific">freshwater metagenome</name>
    <dbReference type="NCBI Taxonomy" id="449393"/>
    <lineage>
        <taxon>unclassified sequences</taxon>
        <taxon>metagenomes</taxon>
        <taxon>ecological metagenomes</taxon>
    </lineage>
</organism>
<dbReference type="PROSITE" id="PS00211">
    <property type="entry name" value="ABC_TRANSPORTER_1"/>
    <property type="match status" value="1"/>
</dbReference>
<evidence type="ECO:0000256" key="1">
    <source>
        <dbReference type="ARBA" id="ARBA00004202"/>
    </source>
</evidence>
<dbReference type="InterPro" id="IPR050388">
    <property type="entry name" value="ABC_Ni/Peptide_Import"/>
</dbReference>
<dbReference type="EMBL" id="CAEZUL010000031">
    <property type="protein sequence ID" value="CAB4595581.1"/>
    <property type="molecule type" value="Genomic_DNA"/>
</dbReference>
<accession>A0A6J6G3A0</accession>
<comment type="subcellular location">
    <subcellularLocation>
        <location evidence="1">Cell membrane</location>
        <topology evidence="1">Peripheral membrane protein</topology>
    </subcellularLocation>
</comment>
<dbReference type="PANTHER" id="PTHR43297:SF2">
    <property type="entry name" value="DIPEPTIDE TRANSPORT ATP-BINDING PROTEIN DPPD"/>
    <property type="match status" value="1"/>
</dbReference>
<name>A0A6J6G3A0_9ZZZZ</name>
<dbReference type="GO" id="GO:0016887">
    <property type="term" value="F:ATP hydrolysis activity"/>
    <property type="evidence" value="ECO:0007669"/>
    <property type="project" value="InterPro"/>
</dbReference>
<dbReference type="PROSITE" id="PS50893">
    <property type="entry name" value="ABC_TRANSPORTER_2"/>
    <property type="match status" value="1"/>
</dbReference>
<dbReference type="InterPro" id="IPR017871">
    <property type="entry name" value="ABC_transporter-like_CS"/>
</dbReference>
<evidence type="ECO:0000256" key="6">
    <source>
        <dbReference type="ARBA" id="ARBA00023136"/>
    </source>
</evidence>
<evidence type="ECO:0000256" key="4">
    <source>
        <dbReference type="ARBA" id="ARBA00022741"/>
    </source>
</evidence>
<keyword evidence="2" id="KW-0813">Transport</keyword>
<evidence type="ECO:0000256" key="3">
    <source>
        <dbReference type="ARBA" id="ARBA00022475"/>
    </source>
</evidence>
<reference evidence="8" key="1">
    <citation type="submission" date="2020-05" db="EMBL/GenBank/DDBJ databases">
        <authorList>
            <person name="Chiriac C."/>
            <person name="Salcher M."/>
            <person name="Ghai R."/>
            <person name="Kavagutti S V."/>
        </authorList>
    </citation>
    <scope>NUCLEOTIDE SEQUENCE</scope>
</reference>
<dbReference type="Pfam" id="PF08352">
    <property type="entry name" value="oligo_HPY"/>
    <property type="match status" value="1"/>
</dbReference>
<dbReference type="InterPro" id="IPR027417">
    <property type="entry name" value="P-loop_NTPase"/>
</dbReference>
<dbReference type="FunFam" id="3.40.50.300:FF:000016">
    <property type="entry name" value="Oligopeptide ABC transporter ATP-binding component"/>
    <property type="match status" value="1"/>
</dbReference>
<sequence length="341" mass="36176">MSNTSVLSVRNLSVAFATADGDVIAVDKLSFDLALGETLGIVGESGSGKSVTASSIMRLNNSSSATTTGEILLEGTNILTASEDEVRSIRGKDVAMIFQDPLSALNPYYTVGHQIAEAYEVHHHGVDKSVVRSLVLDMMTKVGIPNPEKRIDEYPHQFSGGMRQRIVIAIALINQPKVLIADEPTTALDVTVQAQILDLMKSLQLEFNMAIILITHDLGVIAEVADNVLVMYAGRIVETSSVSALFAEPVHPYAFGLLGAVTSLEASDRGQLDTIAGSPPSLISLPSGCSFHPRCEFVEFGNGKCVSVVPELRSIGTLGSSTACHLSDDVIVSLGRKAARA</sequence>
<proteinExistence type="predicted"/>